<dbReference type="AlphaFoldDB" id="A0A2I0WHG2"/>
<feature type="compositionally biased region" description="Polar residues" evidence="1">
    <location>
        <begin position="12"/>
        <end position="23"/>
    </location>
</feature>
<feature type="region of interest" description="Disordered" evidence="1">
    <location>
        <begin position="1"/>
        <end position="28"/>
    </location>
</feature>
<evidence type="ECO:0000256" key="1">
    <source>
        <dbReference type="SAM" id="MobiDB-lite"/>
    </source>
</evidence>
<organism evidence="2 3">
    <name type="scientific">Dendrobium catenatum</name>
    <dbReference type="NCBI Taxonomy" id="906689"/>
    <lineage>
        <taxon>Eukaryota</taxon>
        <taxon>Viridiplantae</taxon>
        <taxon>Streptophyta</taxon>
        <taxon>Embryophyta</taxon>
        <taxon>Tracheophyta</taxon>
        <taxon>Spermatophyta</taxon>
        <taxon>Magnoliopsida</taxon>
        <taxon>Liliopsida</taxon>
        <taxon>Asparagales</taxon>
        <taxon>Orchidaceae</taxon>
        <taxon>Epidendroideae</taxon>
        <taxon>Malaxideae</taxon>
        <taxon>Dendrobiinae</taxon>
        <taxon>Dendrobium</taxon>
    </lineage>
</organism>
<proteinExistence type="predicted"/>
<reference evidence="2 3" key="1">
    <citation type="journal article" date="2016" name="Sci. Rep.">
        <title>The Dendrobium catenatum Lindl. genome sequence provides insights into polysaccharide synthase, floral development and adaptive evolution.</title>
        <authorList>
            <person name="Zhang G.Q."/>
            <person name="Xu Q."/>
            <person name="Bian C."/>
            <person name="Tsai W.C."/>
            <person name="Yeh C.M."/>
            <person name="Liu K.W."/>
            <person name="Yoshida K."/>
            <person name="Zhang L.S."/>
            <person name="Chang S.B."/>
            <person name="Chen F."/>
            <person name="Shi Y."/>
            <person name="Su Y.Y."/>
            <person name="Zhang Y.Q."/>
            <person name="Chen L.J."/>
            <person name="Yin Y."/>
            <person name="Lin M."/>
            <person name="Huang H."/>
            <person name="Deng H."/>
            <person name="Wang Z.W."/>
            <person name="Zhu S.L."/>
            <person name="Zhao X."/>
            <person name="Deng C."/>
            <person name="Niu S.C."/>
            <person name="Huang J."/>
            <person name="Wang M."/>
            <person name="Liu G.H."/>
            <person name="Yang H.J."/>
            <person name="Xiao X.J."/>
            <person name="Hsiao Y.Y."/>
            <person name="Wu W.L."/>
            <person name="Chen Y.Y."/>
            <person name="Mitsuda N."/>
            <person name="Ohme-Takagi M."/>
            <person name="Luo Y.B."/>
            <person name="Van de Peer Y."/>
            <person name="Liu Z.J."/>
        </authorList>
    </citation>
    <scope>NUCLEOTIDE SEQUENCE [LARGE SCALE GENOMIC DNA]</scope>
    <source>
        <tissue evidence="2">The whole plant</tissue>
    </source>
</reference>
<reference evidence="2 3" key="2">
    <citation type="journal article" date="2017" name="Nature">
        <title>The Apostasia genome and the evolution of orchids.</title>
        <authorList>
            <person name="Zhang G.Q."/>
            <person name="Liu K.W."/>
            <person name="Li Z."/>
            <person name="Lohaus R."/>
            <person name="Hsiao Y.Y."/>
            <person name="Niu S.C."/>
            <person name="Wang J.Y."/>
            <person name="Lin Y.C."/>
            <person name="Xu Q."/>
            <person name="Chen L.J."/>
            <person name="Yoshida K."/>
            <person name="Fujiwara S."/>
            <person name="Wang Z.W."/>
            <person name="Zhang Y.Q."/>
            <person name="Mitsuda N."/>
            <person name="Wang M."/>
            <person name="Liu G.H."/>
            <person name="Pecoraro L."/>
            <person name="Huang H.X."/>
            <person name="Xiao X.J."/>
            <person name="Lin M."/>
            <person name="Wu X.Y."/>
            <person name="Wu W.L."/>
            <person name="Chen Y.Y."/>
            <person name="Chang S.B."/>
            <person name="Sakamoto S."/>
            <person name="Ohme-Takagi M."/>
            <person name="Yagi M."/>
            <person name="Zeng S.J."/>
            <person name="Shen C.Y."/>
            <person name="Yeh C.M."/>
            <person name="Luo Y.B."/>
            <person name="Tsai W.C."/>
            <person name="Van de Peer Y."/>
            <person name="Liu Z.J."/>
        </authorList>
    </citation>
    <scope>NUCLEOTIDE SEQUENCE [LARGE SCALE GENOMIC DNA]</scope>
    <source>
        <tissue evidence="2">The whole plant</tissue>
    </source>
</reference>
<gene>
    <name evidence="2" type="ORF">MA16_Dca018142</name>
</gene>
<evidence type="ECO:0000313" key="3">
    <source>
        <dbReference type="Proteomes" id="UP000233837"/>
    </source>
</evidence>
<protein>
    <submittedName>
        <fullName evidence="2">Uncharacterized protein</fullName>
    </submittedName>
</protein>
<sequence>MAAREEEENRMRTSLSFFSSANGGDQDELRMVSSETAPLQGMEHRICGISTGFGKGDMDFLI</sequence>
<dbReference type="EMBL" id="KZ502648">
    <property type="protein sequence ID" value="PKU75072.1"/>
    <property type="molecule type" value="Genomic_DNA"/>
</dbReference>
<name>A0A2I0WHG2_9ASPA</name>
<keyword evidence="3" id="KW-1185">Reference proteome</keyword>
<evidence type="ECO:0000313" key="2">
    <source>
        <dbReference type="EMBL" id="PKU75072.1"/>
    </source>
</evidence>
<dbReference type="Proteomes" id="UP000233837">
    <property type="component" value="Unassembled WGS sequence"/>
</dbReference>
<accession>A0A2I0WHG2</accession>